<dbReference type="AlphaFoldDB" id="A0A1B1NR94"/>
<proteinExistence type="predicted"/>
<protein>
    <submittedName>
        <fullName evidence="1">Uncharacterized protein</fullName>
    </submittedName>
</protein>
<evidence type="ECO:0000313" key="1">
    <source>
        <dbReference type="EMBL" id="ANU35875.1"/>
    </source>
</evidence>
<sequence>MDELEFRRRIMSDPKHRSSDIVDAMRANESHSKFVDDINELDAKIAKAMNVDVPDDLADRILFHQSSQQPTNVIRPNFIKRSMAMAASVAFAFGLLVGQINWGNVLVTPAQASLADTAIEHVIAEKPFVDHLDEQVSSAQINAKMQPFDQQLEKSFPYHVYYLNHCGFGNANALHMVFAGKHGKVTLFITNISSTSVQDFTQQGMSGVVEPVGDSSLIVVGEKGEDVTAIAKSIMNIIKPMAI</sequence>
<dbReference type="KEGG" id="vsc:VSVS12_02233"/>
<keyword evidence="2" id="KW-1185">Reference proteome</keyword>
<organism evidence="1 2">
    <name type="scientific">Vibrio scophthalmi</name>
    <dbReference type="NCBI Taxonomy" id="45658"/>
    <lineage>
        <taxon>Bacteria</taxon>
        <taxon>Pseudomonadati</taxon>
        <taxon>Pseudomonadota</taxon>
        <taxon>Gammaproteobacteria</taxon>
        <taxon>Vibrionales</taxon>
        <taxon>Vibrionaceae</taxon>
        <taxon>Vibrio</taxon>
    </lineage>
</organism>
<dbReference type="RefSeq" id="WP_065430694.1">
    <property type="nucleotide sequence ID" value="NZ_CP016307.1"/>
</dbReference>
<dbReference type="EMBL" id="CP016414">
    <property type="protein sequence ID" value="ANU35875.1"/>
    <property type="molecule type" value="Genomic_DNA"/>
</dbReference>
<evidence type="ECO:0000313" key="2">
    <source>
        <dbReference type="Proteomes" id="UP000092528"/>
    </source>
</evidence>
<dbReference type="PATRIC" id="fig|45658.6.peg.2199"/>
<accession>A0A1B1NR94</accession>
<reference evidence="1 2" key="1">
    <citation type="submission" date="2016-07" db="EMBL/GenBank/DDBJ databases">
        <title>Genome sequencing of Vibrio scophthalmi strain VS-05, an isolated from Paralichthys olivaceus.</title>
        <authorList>
            <person name="Han H.-J."/>
        </authorList>
    </citation>
    <scope>NUCLEOTIDE SEQUENCE [LARGE SCALE GENOMIC DNA]</scope>
    <source>
        <strain evidence="1 2">VS-05</strain>
    </source>
</reference>
<gene>
    <name evidence="1" type="ORF">VSVS05_00743</name>
</gene>
<name>A0A1B1NR94_9VIBR</name>
<dbReference type="GeneID" id="96871260"/>
<dbReference type="InterPro" id="IPR021806">
    <property type="entry name" value="DUF3379"/>
</dbReference>
<dbReference type="Pfam" id="PF11859">
    <property type="entry name" value="DUF3379"/>
    <property type="match status" value="1"/>
</dbReference>
<dbReference type="STRING" id="45658.VSVS12_02233"/>
<dbReference type="Proteomes" id="UP000092528">
    <property type="component" value="Chromosome 1"/>
</dbReference>